<feature type="region of interest" description="Disordered" evidence="1">
    <location>
        <begin position="1"/>
        <end position="33"/>
    </location>
</feature>
<evidence type="ECO:0000313" key="2">
    <source>
        <dbReference type="EMBL" id="RCI02854.1"/>
    </source>
</evidence>
<feature type="region of interest" description="Disordered" evidence="1">
    <location>
        <begin position="57"/>
        <end position="94"/>
    </location>
</feature>
<gene>
    <name evidence="2" type="ORF">CU098_012612</name>
</gene>
<evidence type="ECO:0000313" key="3">
    <source>
        <dbReference type="Proteomes" id="UP000253551"/>
    </source>
</evidence>
<evidence type="ECO:0000256" key="1">
    <source>
        <dbReference type="SAM" id="MobiDB-lite"/>
    </source>
</evidence>
<proteinExistence type="predicted"/>
<reference evidence="2 3" key="1">
    <citation type="journal article" date="2018" name="G3 (Bethesda)">
        <title>Phylogenetic and Phylogenomic Definition of Rhizopus Species.</title>
        <authorList>
            <person name="Gryganskyi A.P."/>
            <person name="Golan J."/>
            <person name="Dolatabadi S."/>
            <person name="Mondo S."/>
            <person name="Robb S."/>
            <person name="Idnurm A."/>
            <person name="Muszewska A."/>
            <person name="Steczkiewicz K."/>
            <person name="Masonjones S."/>
            <person name="Liao H.L."/>
            <person name="Gajdeczka M.T."/>
            <person name="Anike F."/>
            <person name="Vuek A."/>
            <person name="Anishchenko I.M."/>
            <person name="Voigt K."/>
            <person name="de Hoog G.S."/>
            <person name="Smith M.E."/>
            <person name="Heitman J."/>
            <person name="Vilgalys R."/>
            <person name="Stajich J.E."/>
        </authorList>
    </citation>
    <scope>NUCLEOTIDE SEQUENCE [LARGE SCALE GENOMIC DNA]</scope>
    <source>
        <strain evidence="2 3">LSU 92-RS-03</strain>
    </source>
</reference>
<dbReference type="AlphaFoldDB" id="A0A367KKU4"/>
<organism evidence="2 3">
    <name type="scientific">Rhizopus stolonifer</name>
    <name type="common">Rhizopus nigricans</name>
    <dbReference type="NCBI Taxonomy" id="4846"/>
    <lineage>
        <taxon>Eukaryota</taxon>
        <taxon>Fungi</taxon>
        <taxon>Fungi incertae sedis</taxon>
        <taxon>Mucoromycota</taxon>
        <taxon>Mucoromycotina</taxon>
        <taxon>Mucoromycetes</taxon>
        <taxon>Mucorales</taxon>
        <taxon>Mucorineae</taxon>
        <taxon>Rhizopodaceae</taxon>
        <taxon>Rhizopus</taxon>
    </lineage>
</organism>
<dbReference type="STRING" id="4846.A0A367KKU4"/>
<dbReference type="Proteomes" id="UP000253551">
    <property type="component" value="Unassembled WGS sequence"/>
</dbReference>
<comment type="caution">
    <text evidence="2">The sequence shown here is derived from an EMBL/GenBank/DDBJ whole genome shotgun (WGS) entry which is preliminary data.</text>
</comment>
<feature type="compositionally biased region" description="Polar residues" evidence="1">
    <location>
        <begin position="64"/>
        <end position="76"/>
    </location>
</feature>
<dbReference type="OrthoDB" id="6777263at2759"/>
<feature type="compositionally biased region" description="Polar residues" evidence="1">
    <location>
        <begin position="1"/>
        <end position="11"/>
    </location>
</feature>
<name>A0A367KKU4_RHIST</name>
<feature type="non-terminal residue" evidence="2">
    <location>
        <position position="114"/>
    </location>
</feature>
<accession>A0A367KKU4</accession>
<sequence length="114" mass="13438">MYKPTGTNVTPLGSKRRFVEAPENQEFQDAKEEFDRNDYKEVKEEYERKIYKEVKEEYERKSLDSPSQCPTTSGESTPKRKRKSRWGDEQKIIIPGLPTAVNKLDKQQSEKYLC</sequence>
<dbReference type="EMBL" id="PJQM01001236">
    <property type="protein sequence ID" value="RCI02854.1"/>
    <property type="molecule type" value="Genomic_DNA"/>
</dbReference>
<protein>
    <submittedName>
        <fullName evidence="2">Uncharacterized protein</fullName>
    </submittedName>
</protein>
<keyword evidence="3" id="KW-1185">Reference proteome</keyword>